<dbReference type="Gene3D" id="3.40.50.300">
    <property type="entry name" value="P-loop containing nucleotide triphosphate hydrolases"/>
    <property type="match status" value="1"/>
</dbReference>
<comment type="caution">
    <text evidence="1">The sequence shown here is derived from an EMBL/GenBank/DDBJ whole genome shotgun (WGS) entry which is preliminary data.</text>
</comment>
<evidence type="ECO:0008006" key="3">
    <source>
        <dbReference type="Google" id="ProtNLM"/>
    </source>
</evidence>
<dbReference type="PANTHER" id="PTHR37816:SF3">
    <property type="entry name" value="MODULATES DNA TOPOLOGY"/>
    <property type="match status" value="1"/>
</dbReference>
<dbReference type="AlphaFoldDB" id="A0A1F5TTJ8"/>
<dbReference type="Proteomes" id="UP000177579">
    <property type="component" value="Unassembled WGS sequence"/>
</dbReference>
<proteinExistence type="predicted"/>
<dbReference type="InterPro" id="IPR027417">
    <property type="entry name" value="P-loop_NTPase"/>
</dbReference>
<reference evidence="1 2" key="1">
    <citation type="journal article" date="2016" name="Nat. Commun.">
        <title>Thousands of microbial genomes shed light on interconnected biogeochemical processes in an aquifer system.</title>
        <authorList>
            <person name="Anantharaman K."/>
            <person name="Brown C.T."/>
            <person name="Hug L.A."/>
            <person name="Sharon I."/>
            <person name="Castelle C.J."/>
            <person name="Probst A.J."/>
            <person name="Thomas B.C."/>
            <person name="Singh A."/>
            <person name="Wilkins M.J."/>
            <person name="Karaoz U."/>
            <person name="Brodie E.L."/>
            <person name="Williams K.H."/>
            <person name="Hubbard S.S."/>
            <person name="Banfield J.F."/>
        </authorList>
    </citation>
    <scope>NUCLEOTIDE SEQUENCE [LARGE SCALE GENOMIC DNA]</scope>
</reference>
<protein>
    <recommendedName>
        <fullName evidence="3">Topology modulation protein</fullName>
    </recommendedName>
</protein>
<dbReference type="InterPro" id="IPR052922">
    <property type="entry name" value="Cytidylate_Kinase-2"/>
</dbReference>
<evidence type="ECO:0000313" key="2">
    <source>
        <dbReference type="Proteomes" id="UP000177579"/>
    </source>
</evidence>
<name>A0A1F5TTJ8_9BACT</name>
<sequence length="164" mass="19660">MKKILIIGSCGSGKSTFAKALSKKLNLPLIGLDQCYWKHGWVRPEREEWRKRVSELVKGENWIMEGNYQSTFDIRFPASDTIIVLNINRFICFWRIWKRRILKNRTDKLDSCDEKIDFELMKWVLWDYPTRGKKQINGFLSQYSDKDIIIIRKSKDLKRFMSNF</sequence>
<accession>A0A1F5TTJ8</accession>
<dbReference type="PANTHER" id="PTHR37816">
    <property type="entry name" value="YALI0E33011P"/>
    <property type="match status" value="1"/>
</dbReference>
<dbReference type="SUPFAM" id="SSF52540">
    <property type="entry name" value="P-loop containing nucleoside triphosphate hydrolases"/>
    <property type="match status" value="1"/>
</dbReference>
<dbReference type="EMBL" id="MFGO01000002">
    <property type="protein sequence ID" value="OGF41901.1"/>
    <property type="molecule type" value="Genomic_DNA"/>
</dbReference>
<organism evidence="1 2">
    <name type="scientific">Candidatus Falkowbacteria bacterium RIFOXYD2_FULL_34_120</name>
    <dbReference type="NCBI Taxonomy" id="1798007"/>
    <lineage>
        <taxon>Bacteria</taxon>
        <taxon>Candidatus Falkowiibacteriota</taxon>
    </lineage>
</organism>
<gene>
    <name evidence="1" type="ORF">A2531_04330</name>
</gene>
<evidence type="ECO:0000313" key="1">
    <source>
        <dbReference type="EMBL" id="OGF41901.1"/>
    </source>
</evidence>